<evidence type="ECO:0000256" key="3">
    <source>
        <dbReference type="ARBA" id="ARBA00022692"/>
    </source>
</evidence>
<organism evidence="7 8">
    <name type="scientific">Pollutimonas thiosulfatoxidans</name>
    <dbReference type="NCBI Taxonomy" id="2028345"/>
    <lineage>
        <taxon>Bacteria</taxon>
        <taxon>Pseudomonadati</taxon>
        <taxon>Pseudomonadota</taxon>
        <taxon>Betaproteobacteria</taxon>
        <taxon>Burkholderiales</taxon>
        <taxon>Alcaligenaceae</taxon>
        <taxon>Pollutimonas</taxon>
    </lineage>
</organism>
<dbReference type="InterPro" id="IPR022791">
    <property type="entry name" value="L-PG_synthase/AglD"/>
</dbReference>
<dbReference type="EMBL" id="CP022987">
    <property type="protein sequence ID" value="QAA93482.1"/>
    <property type="molecule type" value="Genomic_DNA"/>
</dbReference>
<evidence type="ECO:0000256" key="1">
    <source>
        <dbReference type="ARBA" id="ARBA00004651"/>
    </source>
</evidence>
<keyword evidence="8" id="KW-1185">Reference proteome</keyword>
<keyword evidence="5 6" id="KW-0472">Membrane</keyword>
<name>A0A410GB17_9BURK</name>
<keyword evidence="3 6" id="KW-0812">Transmembrane</keyword>
<evidence type="ECO:0000313" key="7">
    <source>
        <dbReference type="EMBL" id="QAA93482.1"/>
    </source>
</evidence>
<reference evidence="7 8" key="1">
    <citation type="submission" date="2017-08" db="EMBL/GenBank/DDBJ databases">
        <authorList>
            <person name="Park S.-J."/>
            <person name="Kim H."/>
        </authorList>
    </citation>
    <scope>NUCLEOTIDE SEQUENCE [LARGE SCALE GENOMIC DNA]</scope>
    <source>
        <strain evidence="8">ye3</strain>
    </source>
</reference>
<evidence type="ECO:0000256" key="4">
    <source>
        <dbReference type="ARBA" id="ARBA00022989"/>
    </source>
</evidence>
<keyword evidence="2" id="KW-1003">Cell membrane</keyword>
<proteinExistence type="predicted"/>
<comment type="subcellular location">
    <subcellularLocation>
        <location evidence="1">Cell membrane</location>
        <topology evidence="1">Multi-pass membrane protein</topology>
    </subcellularLocation>
</comment>
<feature type="transmembrane region" description="Helical" evidence="6">
    <location>
        <begin position="311"/>
        <end position="335"/>
    </location>
</feature>
<dbReference type="PANTHER" id="PTHR39087:SF2">
    <property type="entry name" value="UPF0104 MEMBRANE PROTEIN MJ1595"/>
    <property type="match status" value="1"/>
</dbReference>
<accession>A0A410GB17</accession>
<feature type="transmembrane region" description="Helical" evidence="6">
    <location>
        <begin position="118"/>
        <end position="141"/>
    </location>
</feature>
<evidence type="ECO:0000313" key="8">
    <source>
        <dbReference type="Proteomes" id="UP000283474"/>
    </source>
</evidence>
<dbReference type="Pfam" id="PF03706">
    <property type="entry name" value="LPG_synthase_TM"/>
    <property type="match status" value="1"/>
</dbReference>
<protein>
    <submittedName>
        <fullName evidence="7">Uncharacterized protein</fullName>
    </submittedName>
</protein>
<feature type="transmembrane region" description="Helical" evidence="6">
    <location>
        <begin position="196"/>
        <end position="217"/>
    </location>
</feature>
<feature type="transmembrane region" description="Helical" evidence="6">
    <location>
        <begin position="39"/>
        <end position="63"/>
    </location>
</feature>
<dbReference type="OrthoDB" id="5998304at2"/>
<dbReference type="PANTHER" id="PTHR39087">
    <property type="entry name" value="UPF0104 MEMBRANE PROTEIN MJ1595"/>
    <property type="match status" value="1"/>
</dbReference>
<feature type="transmembrane region" description="Helical" evidence="6">
    <location>
        <begin position="237"/>
        <end position="260"/>
    </location>
</feature>
<sequence length="357" mass="38864">MAAGTQAAVDVHPCARRQNLRGQVMIDHWWSGAMAWVRAHWAIISRVASIVFIGLVITLLIYAATQVEWAEVVKAIRALPAGPLWIAGLIVLASYLLYSTFDLLGKWYTEHPVAWWRVMMVGFISYAFTMNMGAPIGGLGLRMRLYSKFGLAQGVIMRVMALSVTTNWMGYTFLAGVIFALGGVQLPSNWELGNGPFRLIGVALIAAGVAYLLLCAFSRTRSWDIRGHTIELPTLKLALVQISIAALNWALMGGVIYVLMLQQVPYHLVLGTLLVSAIIGALMHVPGGLGVLESVFIALLASEALPRSQVLGAILVYRAMYYIVPFFIAGVWYLAAEARLPASEGAAQGPSTDYSPR</sequence>
<dbReference type="AlphaFoldDB" id="A0A410GB17"/>
<feature type="transmembrane region" description="Helical" evidence="6">
    <location>
        <begin position="266"/>
        <end position="299"/>
    </location>
</feature>
<dbReference type="GO" id="GO:0005886">
    <property type="term" value="C:plasma membrane"/>
    <property type="evidence" value="ECO:0007669"/>
    <property type="project" value="UniProtKB-SubCell"/>
</dbReference>
<evidence type="ECO:0000256" key="5">
    <source>
        <dbReference type="ARBA" id="ARBA00023136"/>
    </source>
</evidence>
<feature type="transmembrane region" description="Helical" evidence="6">
    <location>
        <begin position="161"/>
        <end position="184"/>
    </location>
</feature>
<evidence type="ECO:0000256" key="6">
    <source>
        <dbReference type="SAM" id="Phobius"/>
    </source>
</evidence>
<gene>
    <name evidence="7" type="ORF">CKA81_06240</name>
</gene>
<evidence type="ECO:0000256" key="2">
    <source>
        <dbReference type="ARBA" id="ARBA00022475"/>
    </source>
</evidence>
<dbReference type="Proteomes" id="UP000283474">
    <property type="component" value="Chromosome"/>
</dbReference>
<dbReference type="KEGG" id="pus:CKA81_06240"/>
<keyword evidence="4 6" id="KW-1133">Transmembrane helix</keyword>
<feature type="transmembrane region" description="Helical" evidence="6">
    <location>
        <begin position="75"/>
        <end position="98"/>
    </location>
</feature>